<feature type="compositionally biased region" description="Basic and acidic residues" evidence="1">
    <location>
        <begin position="76"/>
        <end position="88"/>
    </location>
</feature>
<evidence type="ECO:0000256" key="1">
    <source>
        <dbReference type="SAM" id="MobiDB-lite"/>
    </source>
</evidence>
<protein>
    <submittedName>
        <fullName evidence="2">Uncharacterized protein</fullName>
    </submittedName>
</protein>
<feature type="region of interest" description="Disordered" evidence="1">
    <location>
        <begin position="58"/>
        <end position="88"/>
    </location>
</feature>
<dbReference type="AlphaFoldDB" id="A0A3B1A657"/>
<organism evidence="2">
    <name type="scientific">hydrothermal vent metagenome</name>
    <dbReference type="NCBI Taxonomy" id="652676"/>
    <lineage>
        <taxon>unclassified sequences</taxon>
        <taxon>metagenomes</taxon>
        <taxon>ecological metagenomes</taxon>
    </lineage>
</organism>
<evidence type="ECO:0000313" key="2">
    <source>
        <dbReference type="EMBL" id="VAW89224.1"/>
    </source>
</evidence>
<gene>
    <name evidence="2" type="ORF">MNBD_GAMMA18-201</name>
</gene>
<reference evidence="2" key="1">
    <citation type="submission" date="2018-06" db="EMBL/GenBank/DDBJ databases">
        <authorList>
            <person name="Zhirakovskaya E."/>
        </authorList>
    </citation>
    <scope>NUCLEOTIDE SEQUENCE</scope>
</reference>
<dbReference type="EMBL" id="UOFP01000260">
    <property type="protein sequence ID" value="VAW89224.1"/>
    <property type="molecule type" value="Genomic_DNA"/>
</dbReference>
<accession>A0A3B1A657</accession>
<proteinExistence type="predicted"/>
<name>A0A3B1A657_9ZZZZ</name>
<sequence>MNILEASIQLRELSDGYSTQRVSFDEYRLKRKSLMDEIDQTLNQQSCETTPLETKKIDESAGESDAIPVTINPGFDADKKNDDTGIRD</sequence>